<proteinExistence type="predicted"/>
<evidence type="ECO:0000256" key="1">
    <source>
        <dbReference type="SAM" id="MobiDB-lite"/>
    </source>
</evidence>
<dbReference type="Proteomes" id="UP000198959">
    <property type="component" value="Unassembled WGS sequence"/>
</dbReference>
<evidence type="ECO:0000313" key="3">
    <source>
        <dbReference type="Proteomes" id="UP000198959"/>
    </source>
</evidence>
<feature type="region of interest" description="Disordered" evidence="1">
    <location>
        <begin position="31"/>
        <end position="54"/>
    </location>
</feature>
<reference evidence="3" key="1">
    <citation type="submission" date="2016-06" db="EMBL/GenBank/DDBJ databases">
        <authorList>
            <person name="Varghese N."/>
            <person name="Submissions Spin"/>
        </authorList>
    </citation>
    <scope>NUCLEOTIDE SEQUENCE [LARGE SCALE GENOMIC DNA]</scope>
    <source>
        <strain evidence="3">DSM 43817</strain>
    </source>
</reference>
<dbReference type="RefSeq" id="WP_176738450.1">
    <property type="nucleotide sequence ID" value="NZ_FMHW01000002.1"/>
</dbReference>
<name>A0A1C6SKH3_9ACTN</name>
<evidence type="ECO:0000313" key="2">
    <source>
        <dbReference type="EMBL" id="SCL30020.1"/>
    </source>
</evidence>
<keyword evidence="3" id="KW-1185">Reference proteome</keyword>
<accession>A0A1C6SKH3</accession>
<protein>
    <submittedName>
        <fullName evidence="2">Uncharacterized protein</fullName>
    </submittedName>
</protein>
<gene>
    <name evidence="2" type="ORF">GA0074692_2845</name>
</gene>
<dbReference type="EMBL" id="FMHW01000002">
    <property type="protein sequence ID" value="SCL30020.1"/>
    <property type="molecule type" value="Genomic_DNA"/>
</dbReference>
<organism evidence="2 3">
    <name type="scientific">Micromonospora pallida</name>
    <dbReference type="NCBI Taxonomy" id="145854"/>
    <lineage>
        <taxon>Bacteria</taxon>
        <taxon>Bacillati</taxon>
        <taxon>Actinomycetota</taxon>
        <taxon>Actinomycetes</taxon>
        <taxon>Micromonosporales</taxon>
        <taxon>Micromonosporaceae</taxon>
        <taxon>Micromonospora</taxon>
    </lineage>
</organism>
<feature type="compositionally biased region" description="Basic and acidic residues" evidence="1">
    <location>
        <begin position="43"/>
        <end position="54"/>
    </location>
</feature>
<sequence>MFHRTQPPSCTCNNAGKCGYCPSIAVTATREARLPAGSAGQKAADRIDARTTRR</sequence>
<dbReference type="STRING" id="145854.GA0074692_2845"/>
<dbReference type="AlphaFoldDB" id="A0A1C6SKH3"/>